<comment type="caution">
    <text evidence="3">The sequence shown here is derived from an EMBL/GenBank/DDBJ whole genome shotgun (WGS) entry which is preliminary data.</text>
</comment>
<keyword evidence="4" id="KW-1185">Reference proteome</keyword>
<proteinExistence type="inferred from homology"/>
<dbReference type="Pfam" id="PF00106">
    <property type="entry name" value="adh_short"/>
    <property type="match status" value="1"/>
</dbReference>
<gene>
    <name evidence="3" type="ORF">E3W66_02595</name>
</gene>
<dbReference type="PROSITE" id="PS00061">
    <property type="entry name" value="ADH_SHORT"/>
    <property type="match status" value="1"/>
</dbReference>
<dbReference type="GO" id="GO:0016020">
    <property type="term" value="C:membrane"/>
    <property type="evidence" value="ECO:0007669"/>
    <property type="project" value="TreeGrafter"/>
</dbReference>
<dbReference type="EMBL" id="SPIA01000001">
    <property type="protein sequence ID" value="TFH68859.1"/>
    <property type="molecule type" value="Genomic_DNA"/>
</dbReference>
<evidence type="ECO:0000256" key="2">
    <source>
        <dbReference type="ARBA" id="ARBA00023002"/>
    </source>
</evidence>
<dbReference type="Proteomes" id="UP000298133">
    <property type="component" value="Unassembled WGS sequence"/>
</dbReference>
<sequence>MSQTKRQRVLITGASSGIGLQLVHDYAAAGWEVLASGRNADKLDDSCGAVAAQLLVADSSDRDAVLSTFADIGELDLAILNAGTCEYIDDARHFDSALFKRVIDTNLNGTAYCLEALLPQLPRGSRIALMSSTSTLLPFSRAEAYGASKAAMDYLANSLRIDLRRHGIAVSLIRPCFVDTPLTARNTFAMPGIISVARASAIIRRQLARGRDEINFTRPFVAFLRLVAWLPSALNNRLQGGKQRL</sequence>
<comment type="similarity">
    <text evidence="1">Belongs to the short-chain dehydrogenases/reductases (SDR) family.</text>
</comment>
<dbReference type="SUPFAM" id="SSF51735">
    <property type="entry name" value="NAD(P)-binding Rossmann-fold domains"/>
    <property type="match status" value="1"/>
</dbReference>
<dbReference type="PANTHER" id="PTHR44196">
    <property type="entry name" value="DEHYDROGENASE/REDUCTASE SDR FAMILY MEMBER 7B"/>
    <property type="match status" value="1"/>
</dbReference>
<name>A0A4Y8UMJ3_9GAMM</name>
<reference evidence="3 4" key="1">
    <citation type="submission" date="2019-03" db="EMBL/GenBank/DDBJ databases">
        <title>Draft genome of Gammaproteobacteria bacterium LSUCC0057, a member of the SAR92 clade.</title>
        <authorList>
            <person name="Lanclos V.C."/>
            <person name="Doiron C."/>
            <person name="Henson M.W."/>
            <person name="Thrash J.C."/>
        </authorList>
    </citation>
    <scope>NUCLEOTIDE SEQUENCE [LARGE SCALE GENOMIC DNA]</scope>
    <source>
        <strain evidence="3 4">LSUCC0057</strain>
    </source>
</reference>
<protein>
    <submittedName>
        <fullName evidence="3">SDR family NAD(P)-dependent oxidoreductase</fullName>
    </submittedName>
</protein>
<dbReference type="InterPro" id="IPR002347">
    <property type="entry name" value="SDR_fam"/>
</dbReference>
<evidence type="ECO:0000256" key="1">
    <source>
        <dbReference type="ARBA" id="ARBA00006484"/>
    </source>
</evidence>
<keyword evidence="2" id="KW-0560">Oxidoreductase</keyword>
<dbReference type="InterPro" id="IPR020904">
    <property type="entry name" value="Sc_DH/Rdtase_CS"/>
</dbReference>
<dbReference type="OrthoDB" id="335726at2"/>
<dbReference type="Gene3D" id="3.40.50.720">
    <property type="entry name" value="NAD(P)-binding Rossmann-like Domain"/>
    <property type="match status" value="1"/>
</dbReference>
<organism evidence="3 4">
    <name type="scientific">Gammaproteobacteria bacterium LSUCC0057</name>
    <dbReference type="NCBI Taxonomy" id="2559237"/>
    <lineage>
        <taxon>Bacteria</taxon>
        <taxon>Pseudomonadati</taxon>
        <taxon>Pseudomonadota</taxon>
        <taxon>Gammaproteobacteria</taxon>
        <taxon>Cellvibrionales</taxon>
        <taxon>Porticoccaceae</taxon>
        <taxon>SAR92 clade</taxon>
    </lineage>
</organism>
<dbReference type="PANTHER" id="PTHR44196:SF1">
    <property type="entry name" value="DEHYDROGENASE_REDUCTASE SDR FAMILY MEMBER 7B"/>
    <property type="match status" value="1"/>
</dbReference>
<dbReference type="GO" id="GO:0016491">
    <property type="term" value="F:oxidoreductase activity"/>
    <property type="evidence" value="ECO:0007669"/>
    <property type="project" value="UniProtKB-KW"/>
</dbReference>
<evidence type="ECO:0000313" key="3">
    <source>
        <dbReference type="EMBL" id="TFH68859.1"/>
    </source>
</evidence>
<dbReference type="PRINTS" id="PR00081">
    <property type="entry name" value="GDHRDH"/>
</dbReference>
<evidence type="ECO:0000313" key="4">
    <source>
        <dbReference type="Proteomes" id="UP000298133"/>
    </source>
</evidence>
<dbReference type="InterPro" id="IPR036291">
    <property type="entry name" value="NAD(P)-bd_dom_sf"/>
</dbReference>
<accession>A0A4Y8UMJ3</accession>
<dbReference type="AlphaFoldDB" id="A0A4Y8UMJ3"/>